<organism evidence="2 3">
    <name type="scientific">Amycolatopsis bartoniae</name>
    <dbReference type="NCBI Taxonomy" id="941986"/>
    <lineage>
        <taxon>Bacteria</taxon>
        <taxon>Bacillati</taxon>
        <taxon>Actinomycetota</taxon>
        <taxon>Actinomycetes</taxon>
        <taxon>Pseudonocardiales</taxon>
        <taxon>Pseudonocardiaceae</taxon>
        <taxon>Amycolatopsis</taxon>
    </lineage>
</organism>
<dbReference type="InterPro" id="IPR036736">
    <property type="entry name" value="ACP-like_sf"/>
</dbReference>
<dbReference type="RefSeq" id="WP_145934738.1">
    <property type="nucleotide sequence ID" value="NZ_BNAV01000002.1"/>
</dbReference>
<comment type="caution">
    <text evidence="2">The sequence shown here is derived from an EMBL/GenBank/DDBJ whole genome shotgun (WGS) entry which is preliminary data.</text>
</comment>
<evidence type="ECO:0000259" key="1">
    <source>
        <dbReference type="PROSITE" id="PS50075"/>
    </source>
</evidence>
<protein>
    <recommendedName>
        <fullName evidence="1">Carrier domain-containing protein</fullName>
    </recommendedName>
</protein>
<dbReference type="AlphaFoldDB" id="A0A8H9IQY3"/>
<sequence length="370" mass="41476">MIPSSVEAELFDCLQVNLAALAVRHHGDTAAHLLGSELVFRPKTGRGILPTVEPSLDEQLAAARRKLGLRVVDSAENPPVRNLLADDGPVFVVTDAYHLPWVPYHHCHHVEHSFLLEPSSAGACISDAYHNDTQWGSARPCQLEYSRPALAALIDDLPRYVVVRFEPERLGPMPLPSVELDRDEVETYIASYCRFSDRKAALQRFSLEVWLLLRARRLYMRYLVERNTTVARAAREQLDRWADVVARVYLSYRRVYRDRPELPGIFPLVQNVLNEDFAAFSPRASVEDDGGIRATVRETVASVLGVDGPLVESGALTDLATFSSLRMVEIVERLESVFSVEFPPGSLLPEKLTHVSDLCELVRATRPWSG</sequence>
<gene>
    <name evidence="2" type="ORF">GCM10017566_22320</name>
</gene>
<accession>A0A8H9IQY3</accession>
<reference evidence="2" key="2">
    <citation type="submission" date="2020-09" db="EMBL/GenBank/DDBJ databases">
        <authorList>
            <person name="Sun Q."/>
            <person name="Zhou Y."/>
        </authorList>
    </citation>
    <scope>NUCLEOTIDE SEQUENCE</scope>
    <source>
        <strain evidence="2">CGMCC 4.7679</strain>
    </source>
</reference>
<evidence type="ECO:0000313" key="2">
    <source>
        <dbReference type="EMBL" id="GHF48537.1"/>
    </source>
</evidence>
<dbReference type="InterPro" id="IPR009081">
    <property type="entry name" value="PP-bd_ACP"/>
</dbReference>
<dbReference type="SUPFAM" id="SSF47336">
    <property type="entry name" value="ACP-like"/>
    <property type="match status" value="1"/>
</dbReference>
<dbReference type="Pfam" id="PF00550">
    <property type="entry name" value="PP-binding"/>
    <property type="match status" value="1"/>
</dbReference>
<dbReference type="PROSITE" id="PS50075">
    <property type="entry name" value="CARRIER"/>
    <property type="match status" value="1"/>
</dbReference>
<reference evidence="2" key="1">
    <citation type="journal article" date="2014" name="Int. J. Syst. Evol. Microbiol.">
        <title>Complete genome sequence of Corynebacterium casei LMG S-19264T (=DSM 44701T), isolated from a smear-ripened cheese.</title>
        <authorList>
            <consortium name="US DOE Joint Genome Institute (JGI-PGF)"/>
            <person name="Walter F."/>
            <person name="Albersmeier A."/>
            <person name="Kalinowski J."/>
            <person name="Ruckert C."/>
        </authorList>
    </citation>
    <scope>NUCLEOTIDE SEQUENCE</scope>
    <source>
        <strain evidence="2">CGMCC 4.7679</strain>
    </source>
</reference>
<keyword evidence="3" id="KW-1185">Reference proteome</keyword>
<dbReference type="Proteomes" id="UP000658656">
    <property type="component" value="Unassembled WGS sequence"/>
</dbReference>
<feature type="domain" description="Carrier" evidence="1">
    <location>
        <begin position="287"/>
        <end position="366"/>
    </location>
</feature>
<dbReference type="EMBL" id="BNAV01000002">
    <property type="protein sequence ID" value="GHF48537.1"/>
    <property type="molecule type" value="Genomic_DNA"/>
</dbReference>
<dbReference type="OrthoDB" id="4128649at2"/>
<proteinExistence type="predicted"/>
<evidence type="ECO:0000313" key="3">
    <source>
        <dbReference type="Proteomes" id="UP000658656"/>
    </source>
</evidence>
<dbReference type="Gene3D" id="1.10.1200.10">
    <property type="entry name" value="ACP-like"/>
    <property type="match status" value="1"/>
</dbReference>
<name>A0A8H9IQY3_9PSEU</name>